<accession>X1ACG1</accession>
<evidence type="ECO:0000313" key="1">
    <source>
        <dbReference type="EMBL" id="GAG80125.1"/>
    </source>
</evidence>
<gene>
    <name evidence="1" type="ORF">S01H4_31410</name>
</gene>
<comment type="caution">
    <text evidence="1">The sequence shown here is derived from an EMBL/GenBank/DDBJ whole genome shotgun (WGS) entry which is preliminary data.</text>
</comment>
<name>X1ACG1_9ZZZZ</name>
<reference evidence="1" key="1">
    <citation type="journal article" date="2014" name="Front. Microbiol.">
        <title>High frequency of phylogenetically diverse reductive dehalogenase-homologous genes in deep subseafloor sedimentary metagenomes.</title>
        <authorList>
            <person name="Kawai M."/>
            <person name="Futagami T."/>
            <person name="Toyoda A."/>
            <person name="Takaki Y."/>
            <person name="Nishi S."/>
            <person name="Hori S."/>
            <person name="Arai W."/>
            <person name="Tsubouchi T."/>
            <person name="Morono Y."/>
            <person name="Uchiyama I."/>
            <person name="Ito T."/>
            <person name="Fujiyama A."/>
            <person name="Inagaki F."/>
            <person name="Takami H."/>
        </authorList>
    </citation>
    <scope>NUCLEOTIDE SEQUENCE</scope>
    <source>
        <strain evidence="1">Expedition CK06-06</strain>
    </source>
</reference>
<dbReference type="EMBL" id="BART01016313">
    <property type="protein sequence ID" value="GAG80125.1"/>
    <property type="molecule type" value="Genomic_DNA"/>
</dbReference>
<feature type="non-terminal residue" evidence="1">
    <location>
        <position position="53"/>
    </location>
</feature>
<sequence length="53" mass="6381">MFWQCSPNDSLYDVLKCSRPYGTQKKIICYDLDLRSPQDKKSKWAKEEKKFFS</sequence>
<protein>
    <submittedName>
        <fullName evidence="1">Uncharacterized protein</fullName>
    </submittedName>
</protein>
<organism evidence="1">
    <name type="scientific">marine sediment metagenome</name>
    <dbReference type="NCBI Taxonomy" id="412755"/>
    <lineage>
        <taxon>unclassified sequences</taxon>
        <taxon>metagenomes</taxon>
        <taxon>ecological metagenomes</taxon>
    </lineage>
</organism>
<proteinExistence type="predicted"/>
<dbReference type="AlphaFoldDB" id="X1ACG1"/>